<gene>
    <name evidence="2" type="ORF">A5893_01750</name>
</gene>
<sequence length="310" mass="34782">MRLTFFTILLICSFQSSYSQDADSILNSLTPQKLNEPVLATFKSTHLVLLNTNETQRKNDLAFWISHRFGDIGGQFGGAKTLFGLDLAPDVYIGFDYGFTDKLTIGIGRSKVDATYNLLAKYRLIQQKENSIPFSLTLFAQTAIISRAAFNSNEFPNKSDRTSHFLSSIFTSKVSQNFSLLISPSVLLRSKTTQANDPNSLFSIGFGGRLKLYKRFSLIADYILVEGLGRSNDLATSFYNPLGAGIEIETGGHIFSLNFQNSSYIIENNFIPNTQKSWRDGGVRWGFAVSRNFALFQKKNKNKDIETKIY</sequence>
<dbReference type="AlphaFoldDB" id="A0A179DL98"/>
<proteinExistence type="predicted"/>
<organism evidence="2 3">
    <name type="scientific">Pedobacter psychrophilus</name>
    <dbReference type="NCBI Taxonomy" id="1826909"/>
    <lineage>
        <taxon>Bacteria</taxon>
        <taxon>Pseudomonadati</taxon>
        <taxon>Bacteroidota</taxon>
        <taxon>Sphingobacteriia</taxon>
        <taxon>Sphingobacteriales</taxon>
        <taxon>Sphingobacteriaceae</taxon>
        <taxon>Pedobacter</taxon>
    </lineage>
</organism>
<feature type="domain" description="DUF5777" evidence="1">
    <location>
        <begin position="42"/>
        <end position="293"/>
    </location>
</feature>
<protein>
    <recommendedName>
        <fullName evidence="1">DUF5777 domain-containing protein</fullName>
    </recommendedName>
</protein>
<accession>A0A179DL98</accession>
<reference evidence="2 3" key="2">
    <citation type="submission" date="2016-06" db="EMBL/GenBank/DDBJ databases">
        <title>Pedobacter psychrophilus sp. nov., isolated from Antarctic fragmentary rock.</title>
        <authorList>
            <person name="Svec P."/>
        </authorList>
    </citation>
    <scope>NUCLEOTIDE SEQUENCE [LARGE SCALE GENOMIC DNA]</scope>
    <source>
        <strain evidence="2 3">CCM 8644</strain>
    </source>
</reference>
<dbReference type="STRING" id="1826909.A5893_01750"/>
<evidence type="ECO:0000259" key="1">
    <source>
        <dbReference type="Pfam" id="PF19089"/>
    </source>
</evidence>
<dbReference type="Proteomes" id="UP000078459">
    <property type="component" value="Unassembled WGS sequence"/>
</dbReference>
<dbReference type="InterPro" id="IPR045916">
    <property type="entry name" value="DUF5777"/>
</dbReference>
<reference evidence="2 3" key="1">
    <citation type="submission" date="2016-04" db="EMBL/GenBank/DDBJ databases">
        <authorList>
            <person name="Evans L.H."/>
            <person name="Alamgir A."/>
            <person name="Owens N."/>
            <person name="Weber N.D."/>
            <person name="Virtaneva K."/>
            <person name="Barbian K."/>
            <person name="Babar A."/>
            <person name="Rosenke K."/>
        </authorList>
    </citation>
    <scope>NUCLEOTIDE SEQUENCE [LARGE SCALE GENOMIC DNA]</scope>
    <source>
        <strain evidence="2 3">CCM 8644</strain>
    </source>
</reference>
<name>A0A179DL98_9SPHI</name>
<evidence type="ECO:0000313" key="3">
    <source>
        <dbReference type="Proteomes" id="UP000078459"/>
    </source>
</evidence>
<dbReference type="Pfam" id="PF19089">
    <property type="entry name" value="DUF5777"/>
    <property type="match status" value="1"/>
</dbReference>
<evidence type="ECO:0000313" key="2">
    <source>
        <dbReference type="EMBL" id="OAQ41867.1"/>
    </source>
</evidence>
<dbReference type="EMBL" id="LWHJ01000011">
    <property type="protein sequence ID" value="OAQ41867.1"/>
    <property type="molecule type" value="Genomic_DNA"/>
</dbReference>
<comment type="caution">
    <text evidence="2">The sequence shown here is derived from an EMBL/GenBank/DDBJ whole genome shotgun (WGS) entry which is preliminary data.</text>
</comment>
<dbReference type="RefSeq" id="WP_068820898.1">
    <property type="nucleotide sequence ID" value="NZ_LWHJ01000011.1"/>
</dbReference>
<keyword evidence="3" id="KW-1185">Reference proteome</keyword>
<dbReference type="OrthoDB" id="1117410at2"/>